<dbReference type="AlphaFoldDB" id="A0A1G6QIB9"/>
<dbReference type="EMBL" id="FMZZ01000005">
    <property type="protein sequence ID" value="SDC91395.1"/>
    <property type="molecule type" value="Genomic_DNA"/>
</dbReference>
<evidence type="ECO:0000256" key="1">
    <source>
        <dbReference type="SAM" id="Phobius"/>
    </source>
</evidence>
<evidence type="ECO:0000313" key="2">
    <source>
        <dbReference type="EMBL" id="SDC91395.1"/>
    </source>
</evidence>
<protein>
    <submittedName>
        <fullName evidence="2">Uncharacterized protein</fullName>
    </submittedName>
</protein>
<keyword evidence="3" id="KW-1185">Reference proteome</keyword>
<reference evidence="3" key="1">
    <citation type="submission" date="2016-10" db="EMBL/GenBank/DDBJ databases">
        <authorList>
            <person name="Varghese N."/>
            <person name="Submissions S."/>
        </authorList>
    </citation>
    <scope>NUCLEOTIDE SEQUENCE [LARGE SCALE GENOMIC DNA]</scope>
    <source>
        <strain evidence="3">IBRC-M 10403</strain>
    </source>
</reference>
<dbReference type="Proteomes" id="UP000199501">
    <property type="component" value="Unassembled WGS sequence"/>
</dbReference>
<keyword evidence="1" id="KW-0812">Transmembrane</keyword>
<dbReference type="RefSeq" id="WP_175482803.1">
    <property type="nucleotide sequence ID" value="NZ_FMZZ01000005.1"/>
</dbReference>
<proteinExistence type="predicted"/>
<sequence length="50" mass="5445">MINTRRVIRALSQTVSSFKGGAAIYGVALVAAWYVSDWYGMGVIAWYGMG</sequence>
<evidence type="ECO:0000313" key="3">
    <source>
        <dbReference type="Proteomes" id="UP000199501"/>
    </source>
</evidence>
<dbReference type="STRING" id="1271860.SAMN05216174_105277"/>
<keyword evidence="1" id="KW-1133">Transmembrane helix</keyword>
<feature type="transmembrane region" description="Helical" evidence="1">
    <location>
        <begin position="21"/>
        <end position="47"/>
    </location>
</feature>
<gene>
    <name evidence="2" type="ORF">SAMN05216174_105277</name>
</gene>
<keyword evidence="1" id="KW-0472">Membrane</keyword>
<name>A0A1G6QIB9_9PSEU</name>
<accession>A0A1G6QIB9</accession>
<organism evidence="2 3">
    <name type="scientific">Actinokineospora iranica</name>
    <dbReference type="NCBI Taxonomy" id="1271860"/>
    <lineage>
        <taxon>Bacteria</taxon>
        <taxon>Bacillati</taxon>
        <taxon>Actinomycetota</taxon>
        <taxon>Actinomycetes</taxon>
        <taxon>Pseudonocardiales</taxon>
        <taxon>Pseudonocardiaceae</taxon>
        <taxon>Actinokineospora</taxon>
    </lineage>
</organism>